<evidence type="ECO:0000256" key="2">
    <source>
        <dbReference type="ARBA" id="ARBA00022525"/>
    </source>
</evidence>
<accession>A0AAE0W8Y3</accession>
<feature type="coiled-coil region" evidence="4">
    <location>
        <begin position="25"/>
        <end position="100"/>
    </location>
</feature>
<sequence length="318" mass="35945">MMHPFIIVTLLIVLPLCTADSLMQLDEESNAFRILLKRIGELEENVRKSDRKLEEIPILKKRLDDAERRLTQMLDLQNRLEKSEEKIYELENRVKEKNCDASKDAFTESNVTKEDMPVDSVSRNAWVPRSVSTTMFIQAGKIGNVENYVLFKKRTKGDDEQTSASVVIIVEIMMKEKTERSSIPSRVAFTAMFSSHPIQLMPGRALLFDRVDYNEGNAYDKTSGIMTCPVSGTYFFYTNILNAPGDIAATEITHEGIFKGRTYGNSNYDQGSFSATLHCRAGERVWVRVSFGTQIYGGDHSSFTGFLLWADADSSISN</sequence>
<dbReference type="Pfam" id="PF00386">
    <property type="entry name" value="C1q"/>
    <property type="match status" value="1"/>
</dbReference>
<dbReference type="InterPro" id="IPR050822">
    <property type="entry name" value="Cerebellin_Synaptic_Org"/>
</dbReference>
<reference evidence="7" key="3">
    <citation type="submission" date="2023-05" db="EMBL/GenBank/DDBJ databases">
        <authorList>
            <person name="Smith C.H."/>
        </authorList>
    </citation>
    <scope>NUCLEOTIDE SEQUENCE</scope>
    <source>
        <strain evidence="7">CHS0354</strain>
        <tissue evidence="7">Mantle</tissue>
    </source>
</reference>
<organism evidence="7 8">
    <name type="scientific">Potamilus streckersoni</name>
    <dbReference type="NCBI Taxonomy" id="2493646"/>
    <lineage>
        <taxon>Eukaryota</taxon>
        <taxon>Metazoa</taxon>
        <taxon>Spiralia</taxon>
        <taxon>Lophotrochozoa</taxon>
        <taxon>Mollusca</taxon>
        <taxon>Bivalvia</taxon>
        <taxon>Autobranchia</taxon>
        <taxon>Heteroconchia</taxon>
        <taxon>Palaeoheterodonta</taxon>
        <taxon>Unionida</taxon>
        <taxon>Unionoidea</taxon>
        <taxon>Unionidae</taxon>
        <taxon>Ambleminae</taxon>
        <taxon>Lampsilini</taxon>
        <taxon>Potamilus</taxon>
    </lineage>
</organism>
<keyword evidence="3 5" id="KW-0732">Signal</keyword>
<dbReference type="PANTHER" id="PTHR22923:SF113">
    <property type="entry name" value="COMPLEMENT C1Q-LIKE PROTEIN 4"/>
    <property type="match status" value="1"/>
</dbReference>
<reference evidence="7" key="1">
    <citation type="journal article" date="2021" name="Genome Biol. Evol.">
        <title>A High-Quality Reference Genome for a Parasitic Bivalve with Doubly Uniparental Inheritance (Bivalvia: Unionida).</title>
        <authorList>
            <person name="Smith C.H."/>
        </authorList>
    </citation>
    <scope>NUCLEOTIDE SEQUENCE</scope>
    <source>
        <strain evidence="7">CHS0354</strain>
    </source>
</reference>
<keyword evidence="2" id="KW-0964">Secreted</keyword>
<evidence type="ECO:0000256" key="4">
    <source>
        <dbReference type="SAM" id="Coils"/>
    </source>
</evidence>
<evidence type="ECO:0000259" key="6">
    <source>
        <dbReference type="PROSITE" id="PS50871"/>
    </source>
</evidence>
<dbReference type="EMBL" id="JAEAOA010000138">
    <property type="protein sequence ID" value="KAK3605489.1"/>
    <property type="molecule type" value="Genomic_DNA"/>
</dbReference>
<evidence type="ECO:0000313" key="7">
    <source>
        <dbReference type="EMBL" id="KAK3605489.1"/>
    </source>
</evidence>
<evidence type="ECO:0000256" key="3">
    <source>
        <dbReference type="ARBA" id="ARBA00022729"/>
    </source>
</evidence>
<dbReference type="SUPFAM" id="SSF49842">
    <property type="entry name" value="TNF-like"/>
    <property type="match status" value="1"/>
</dbReference>
<keyword evidence="4" id="KW-0175">Coiled coil</keyword>
<comment type="subcellular location">
    <subcellularLocation>
        <location evidence="1">Secreted</location>
    </subcellularLocation>
</comment>
<reference evidence="7" key="2">
    <citation type="journal article" date="2021" name="Genome Biol. Evol.">
        <title>Developing a high-quality reference genome for a parasitic bivalve with doubly uniparental inheritance (Bivalvia: Unionida).</title>
        <authorList>
            <person name="Smith C.H."/>
        </authorList>
    </citation>
    <scope>NUCLEOTIDE SEQUENCE</scope>
    <source>
        <strain evidence="7">CHS0354</strain>
        <tissue evidence="7">Mantle</tissue>
    </source>
</reference>
<evidence type="ECO:0000256" key="1">
    <source>
        <dbReference type="ARBA" id="ARBA00004613"/>
    </source>
</evidence>
<dbReference type="InterPro" id="IPR008983">
    <property type="entry name" value="Tumour_necrosis_fac-like_dom"/>
</dbReference>
<evidence type="ECO:0000313" key="8">
    <source>
        <dbReference type="Proteomes" id="UP001195483"/>
    </source>
</evidence>
<dbReference type="SMART" id="SM00110">
    <property type="entry name" value="C1Q"/>
    <property type="match status" value="1"/>
</dbReference>
<dbReference type="Gene3D" id="2.60.120.40">
    <property type="match status" value="1"/>
</dbReference>
<dbReference type="PRINTS" id="PR00007">
    <property type="entry name" value="COMPLEMNTC1Q"/>
</dbReference>
<feature type="domain" description="C1q" evidence="6">
    <location>
        <begin position="182"/>
        <end position="314"/>
    </location>
</feature>
<dbReference type="GO" id="GO:0005576">
    <property type="term" value="C:extracellular region"/>
    <property type="evidence" value="ECO:0007669"/>
    <property type="project" value="UniProtKB-SubCell"/>
</dbReference>
<dbReference type="AlphaFoldDB" id="A0AAE0W8Y3"/>
<dbReference type="Proteomes" id="UP001195483">
    <property type="component" value="Unassembled WGS sequence"/>
</dbReference>
<dbReference type="PROSITE" id="PS50871">
    <property type="entry name" value="C1Q"/>
    <property type="match status" value="1"/>
</dbReference>
<keyword evidence="8" id="KW-1185">Reference proteome</keyword>
<name>A0AAE0W8Y3_9BIVA</name>
<dbReference type="InterPro" id="IPR001073">
    <property type="entry name" value="C1q_dom"/>
</dbReference>
<evidence type="ECO:0000256" key="5">
    <source>
        <dbReference type="SAM" id="SignalP"/>
    </source>
</evidence>
<dbReference type="PANTHER" id="PTHR22923">
    <property type="entry name" value="CEREBELLIN-RELATED"/>
    <property type="match status" value="1"/>
</dbReference>
<feature type="chain" id="PRO_5042080207" description="C1q domain-containing protein" evidence="5">
    <location>
        <begin position="20"/>
        <end position="318"/>
    </location>
</feature>
<protein>
    <recommendedName>
        <fullName evidence="6">C1q domain-containing protein</fullName>
    </recommendedName>
</protein>
<feature type="signal peptide" evidence="5">
    <location>
        <begin position="1"/>
        <end position="19"/>
    </location>
</feature>
<comment type="caution">
    <text evidence="7">The sequence shown here is derived from an EMBL/GenBank/DDBJ whole genome shotgun (WGS) entry which is preliminary data.</text>
</comment>
<gene>
    <name evidence="7" type="ORF">CHS0354_001478</name>
</gene>
<proteinExistence type="predicted"/>